<keyword evidence="5" id="KW-1185">Reference proteome</keyword>
<evidence type="ECO:0000259" key="3">
    <source>
        <dbReference type="PROSITE" id="PS51762"/>
    </source>
</evidence>
<accession>A0AAJ0GD82</accession>
<feature type="compositionally biased region" description="Basic and acidic residues" evidence="1">
    <location>
        <begin position="80"/>
        <end position="90"/>
    </location>
</feature>
<feature type="region of interest" description="Disordered" evidence="1">
    <location>
        <begin position="1"/>
        <end position="90"/>
    </location>
</feature>
<dbReference type="PANTHER" id="PTHR10963:SF62">
    <property type="entry name" value="GLUCAN 1,3-BETA-GLUCOSIDASE"/>
    <property type="match status" value="1"/>
</dbReference>
<organism evidence="4 5">
    <name type="scientific">Extremus antarcticus</name>
    <dbReference type="NCBI Taxonomy" id="702011"/>
    <lineage>
        <taxon>Eukaryota</taxon>
        <taxon>Fungi</taxon>
        <taxon>Dikarya</taxon>
        <taxon>Ascomycota</taxon>
        <taxon>Pezizomycotina</taxon>
        <taxon>Dothideomycetes</taxon>
        <taxon>Dothideomycetidae</taxon>
        <taxon>Mycosphaerellales</taxon>
        <taxon>Extremaceae</taxon>
        <taxon>Extremus</taxon>
    </lineage>
</organism>
<feature type="transmembrane region" description="Helical" evidence="2">
    <location>
        <begin position="98"/>
        <end position="119"/>
    </location>
</feature>
<evidence type="ECO:0000256" key="2">
    <source>
        <dbReference type="SAM" id="Phobius"/>
    </source>
</evidence>
<sequence length="269" mass="29745">MDYNRWGTSTTTAGTTPRSHTPNPDEDRINPFSRPANPFATPYASNTPSGSKPGSFVTSSTAYQQQQQQEQPYFRSRRIQNRENEKPWLKRKDPKEKWVTIIPLLGILAGLGIAAYLIVQGLSTVINHKYCTVYESDFANGLDMGVWTKEVEVGGFGNGQFEETTNTNENAFTQDGLLILKPTLQDKILIETNNTINLLKSGQCTSDVWSNCVATTSTTNGTIVSPVKSARISTKKGASIKYGRVEVEARLPAGNWPWPAILMLPVKET</sequence>
<keyword evidence="2" id="KW-0812">Transmembrane</keyword>
<dbReference type="Gene3D" id="2.60.120.200">
    <property type="match status" value="1"/>
</dbReference>
<name>A0AAJ0GD82_9PEZI</name>
<evidence type="ECO:0000313" key="5">
    <source>
        <dbReference type="Proteomes" id="UP001271007"/>
    </source>
</evidence>
<keyword evidence="2" id="KW-0472">Membrane</keyword>
<dbReference type="AlphaFoldDB" id="A0AAJ0GD82"/>
<dbReference type="SUPFAM" id="SSF49899">
    <property type="entry name" value="Concanavalin A-like lectins/glucanases"/>
    <property type="match status" value="1"/>
</dbReference>
<evidence type="ECO:0000256" key="1">
    <source>
        <dbReference type="SAM" id="MobiDB-lite"/>
    </source>
</evidence>
<dbReference type="PROSITE" id="PS51762">
    <property type="entry name" value="GH16_2"/>
    <property type="match status" value="1"/>
</dbReference>
<dbReference type="EMBL" id="JAWDJX010000010">
    <property type="protein sequence ID" value="KAK3055080.1"/>
    <property type="molecule type" value="Genomic_DNA"/>
</dbReference>
<feature type="compositionally biased region" description="Polar residues" evidence="1">
    <location>
        <begin position="43"/>
        <end position="63"/>
    </location>
</feature>
<dbReference type="GO" id="GO:0004553">
    <property type="term" value="F:hydrolase activity, hydrolyzing O-glycosyl compounds"/>
    <property type="evidence" value="ECO:0007669"/>
    <property type="project" value="InterPro"/>
</dbReference>
<reference evidence="4" key="1">
    <citation type="submission" date="2023-04" db="EMBL/GenBank/DDBJ databases">
        <title>Black Yeasts Isolated from many extreme environments.</title>
        <authorList>
            <person name="Coleine C."/>
            <person name="Stajich J.E."/>
            <person name="Selbmann L."/>
        </authorList>
    </citation>
    <scope>NUCLEOTIDE SEQUENCE</scope>
    <source>
        <strain evidence="4">CCFEE 5312</strain>
    </source>
</reference>
<protein>
    <recommendedName>
        <fullName evidence="3">GH16 domain-containing protein</fullName>
    </recommendedName>
</protein>
<dbReference type="PANTHER" id="PTHR10963">
    <property type="entry name" value="GLYCOSYL HYDROLASE-RELATED"/>
    <property type="match status" value="1"/>
</dbReference>
<gene>
    <name evidence="4" type="ORF">LTR09_004240</name>
</gene>
<dbReference type="Proteomes" id="UP001271007">
    <property type="component" value="Unassembled WGS sequence"/>
</dbReference>
<dbReference type="GO" id="GO:0005975">
    <property type="term" value="P:carbohydrate metabolic process"/>
    <property type="evidence" value="ECO:0007669"/>
    <property type="project" value="InterPro"/>
</dbReference>
<dbReference type="InterPro" id="IPR000757">
    <property type="entry name" value="Beta-glucanase-like"/>
</dbReference>
<comment type="caution">
    <text evidence="4">The sequence shown here is derived from an EMBL/GenBank/DDBJ whole genome shotgun (WGS) entry which is preliminary data.</text>
</comment>
<keyword evidence="2" id="KW-1133">Transmembrane helix</keyword>
<feature type="compositionally biased region" description="Low complexity" evidence="1">
    <location>
        <begin position="7"/>
        <end position="22"/>
    </location>
</feature>
<dbReference type="InterPro" id="IPR050546">
    <property type="entry name" value="Glycosyl_Hydrlase_16"/>
</dbReference>
<feature type="domain" description="GH16" evidence="3">
    <location>
        <begin position="161"/>
        <end position="269"/>
    </location>
</feature>
<proteinExistence type="predicted"/>
<evidence type="ECO:0000313" key="4">
    <source>
        <dbReference type="EMBL" id="KAK3055080.1"/>
    </source>
</evidence>
<dbReference type="InterPro" id="IPR013320">
    <property type="entry name" value="ConA-like_dom_sf"/>
</dbReference>